<protein>
    <submittedName>
        <fullName evidence="2">Uncharacterized protein</fullName>
    </submittedName>
</protein>
<dbReference type="STRING" id="41431.PCC8801_3981"/>
<sequence length="70" mass="7736">MTTQTLTRSSSETAQNSASKSDLNTLTAQGSASYQAIQQLKYLHLQLEIDVLLQELQTIKQNKQASITHS</sequence>
<gene>
    <name evidence="2" type="ordered locus">PCC8801_3981</name>
</gene>
<dbReference type="RefSeq" id="WP_012597174.1">
    <property type="nucleotide sequence ID" value="NC_011726.1"/>
</dbReference>
<name>B7K594_RIPO1</name>
<keyword evidence="3" id="KW-1185">Reference proteome</keyword>
<feature type="region of interest" description="Disordered" evidence="1">
    <location>
        <begin position="1"/>
        <end position="22"/>
    </location>
</feature>
<reference evidence="3" key="1">
    <citation type="journal article" date="2011" name="MBio">
        <title>Novel metabolic attributes of the genus Cyanothece, comprising a group of unicellular nitrogen-fixing Cyanobacteria.</title>
        <authorList>
            <person name="Bandyopadhyay A."/>
            <person name="Elvitigala T."/>
            <person name="Welsh E."/>
            <person name="Stockel J."/>
            <person name="Liberton M."/>
            <person name="Min H."/>
            <person name="Sherman L.A."/>
            <person name="Pakrasi H.B."/>
        </authorList>
    </citation>
    <scope>NUCLEOTIDE SEQUENCE [LARGE SCALE GENOMIC DNA]</scope>
    <source>
        <strain evidence="3">PCC 8801</strain>
    </source>
</reference>
<evidence type="ECO:0000313" key="3">
    <source>
        <dbReference type="Proteomes" id="UP000008204"/>
    </source>
</evidence>
<dbReference type="AlphaFoldDB" id="B7K594"/>
<dbReference type="HOGENOM" id="CLU_192232_0_1_3"/>
<dbReference type="Proteomes" id="UP000008204">
    <property type="component" value="Chromosome"/>
</dbReference>
<evidence type="ECO:0000313" key="2">
    <source>
        <dbReference type="EMBL" id="ACK67920.1"/>
    </source>
</evidence>
<dbReference type="EMBL" id="CP001287">
    <property type="protein sequence ID" value="ACK67920.1"/>
    <property type="molecule type" value="Genomic_DNA"/>
</dbReference>
<dbReference type="OrthoDB" id="427201at2"/>
<dbReference type="KEGG" id="cyp:PCC8801_3981"/>
<proteinExistence type="predicted"/>
<organism evidence="2 3">
    <name type="scientific">Rippkaea orientalis (strain PCC 8801 / RF-1)</name>
    <name type="common">Cyanothece sp. (strain PCC 8801)</name>
    <dbReference type="NCBI Taxonomy" id="41431"/>
    <lineage>
        <taxon>Bacteria</taxon>
        <taxon>Bacillati</taxon>
        <taxon>Cyanobacteriota</taxon>
        <taxon>Cyanophyceae</taxon>
        <taxon>Oscillatoriophycideae</taxon>
        <taxon>Chroococcales</taxon>
        <taxon>Aphanothecaceae</taxon>
        <taxon>Rippkaea</taxon>
        <taxon>Rippkaea orientalis</taxon>
    </lineage>
</organism>
<evidence type="ECO:0000256" key="1">
    <source>
        <dbReference type="SAM" id="MobiDB-lite"/>
    </source>
</evidence>
<accession>B7K594</accession>